<dbReference type="Proteomes" id="UP000199518">
    <property type="component" value="Unassembled WGS sequence"/>
</dbReference>
<organism evidence="1 2">
    <name type="scientific">Planctomicrobium piriforme</name>
    <dbReference type="NCBI Taxonomy" id="1576369"/>
    <lineage>
        <taxon>Bacteria</taxon>
        <taxon>Pseudomonadati</taxon>
        <taxon>Planctomycetota</taxon>
        <taxon>Planctomycetia</taxon>
        <taxon>Planctomycetales</taxon>
        <taxon>Planctomycetaceae</taxon>
        <taxon>Planctomicrobium</taxon>
    </lineage>
</organism>
<name>A0A1I3EH63_9PLAN</name>
<reference evidence="2" key="1">
    <citation type="submission" date="2016-10" db="EMBL/GenBank/DDBJ databases">
        <authorList>
            <person name="Varghese N."/>
            <person name="Submissions S."/>
        </authorList>
    </citation>
    <scope>NUCLEOTIDE SEQUENCE [LARGE SCALE GENOMIC DNA]</scope>
    <source>
        <strain evidence="2">DSM 26348</strain>
    </source>
</reference>
<dbReference type="STRING" id="1576369.SAMN05421753_104218"/>
<sequence>MGTETSGFVSELMAVEMVIENEIKQGCNQRQIAQTYALALRSSWPTDWAKVNAMIVQRWSSAGLNRIKNMAWSGKCFEPQPSKDNRQP</sequence>
<evidence type="ECO:0000313" key="1">
    <source>
        <dbReference type="EMBL" id="SFH98228.1"/>
    </source>
</evidence>
<protein>
    <submittedName>
        <fullName evidence="1">Uncharacterized protein</fullName>
    </submittedName>
</protein>
<proteinExistence type="predicted"/>
<gene>
    <name evidence="1" type="ORF">SAMN05421753_104218</name>
</gene>
<dbReference type="AlphaFoldDB" id="A0A1I3EH63"/>
<keyword evidence="2" id="KW-1185">Reference proteome</keyword>
<accession>A0A1I3EH63</accession>
<evidence type="ECO:0000313" key="2">
    <source>
        <dbReference type="Proteomes" id="UP000199518"/>
    </source>
</evidence>
<dbReference type="EMBL" id="FOQD01000004">
    <property type="protein sequence ID" value="SFH98228.1"/>
    <property type="molecule type" value="Genomic_DNA"/>
</dbReference>